<dbReference type="SUPFAM" id="SSF47413">
    <property type="entry name" value="lambda repressor-like DNA-binding domains"/>
    <property type="match status" value="1"/>
</dbReference>
<evidence type="ECO:0000313" key="3">
    <source>
        <dbReference type="EMBL" id="MBM6878353.1"/>
    </source>
</evidence>
<accession>A0ABS2GCJ7</accession>
<reference evidence="3 4" key="1">
    <citation type="journal article" date="2021" name="Sci. Rep.">
        <title>The distribution of antibiotic resistance genes in chicken gut microbiota commensals.</title>
        <authorList>
            <person name="Juricova H."/>
            <person name="Matiasovicova J."/>
            <person name="Kubasova T."/>
            <person name="Cejkova D."/>
            <person name="Rychlik I."/>
        </authorList>
    </citation>
    <scope>NUCLEOTIDE SEQUENCE [LARGE SCALE GENOMIC DNA]</scope>
    <source>
        <strain evidence="3 4">An431b</strain>
    </source>
</reference>
<sequence length="238" mass="27386">MPALSDHIGKRIKLYRKNKHMTQSEFARLINKSKSAVSKYECGEISIDIETLYEIADVLEISIHQLLDFDTKKDYQIPGVQGFFSAPTHFYVYYLNRGQTNLCRGVLEINRTDEDIYSTVFFADVKDYKNLYSCDHLYFGDIHYSDSYVNMIMENQSNRTERLFINIANPFNNNATLTVGMVCGISDKYLVPVALKGIFSKSRLPEDAALNEALRISKDDFSSMKKICCFTIDRLVEL</sequence>
<dbReference type="SMART" id="SM00530">
    <property type="entry name" value="HTH_XRE"/>
    <property type="match status" value="1"/>
</dbReference>
<dbReference type="RefSeq" id="WP_205134104.1">
    <property type="nucleotide sequence ID" value="NZ_JACSNT010000012.1"/>
</dbReference>
<dbReference type="InterPro" id="IPR010982">
    <property type="entry name" value="Lambda_DNA-bd_dom_sf"/>
</dbReference>
<keyword evidence="4" id="KW-1185">Reference proteome</keyword>
<organism evidence="3 4">
    <name type="scientific">Anaerotignum lactatifermentans</name>
    <dbReference type="NCBI Taxonomy" id="160404"/>
    <lineage>
        <taxon>Bacteria</taxon>
        <taxon>Bacillati</taxon>
        <taxon>Bacillota</taxon>
        <taxon>Clostridia</taxon>
        <taxon>Lachnospirales</taxon>
        <taxon>Anaerotignaceae</taxon>
        <taxon>Anaerotignum</taxon>
    </lineage>
</organism>
<keyword evidence="1" id="KW-0238">DNA-binding</keyword>
<feature type="domain" description="HTH cro/C1-type" evidence="2">
    <location>
        <begin position="12"/>
        <end position="66"/>
    </location>
</feature>
<dbReference type="EMBL" id="JACSNV010000012">
    <property type="protein sequence ID" value="MBM6878353.1"/>
    <property type="molecule type" value="Genomic_DNA"/>
</dbReference>
<dbReference type="PANTHER" id="PTHR46558">
    <property type="entry name" value="TRACRIPTIONAL REGULATORY PROTEIN-RELATED-RELATED"/>
    <property type="match status" value="1"/>
</dbReference>
<name>A0ABS2GCJ7_9FIRM</name>
<dbReference type="PROSITE" id="PS50943">
    <property type="entry name" value="HTH_CROC1"/>
    <property type="match status" value="1"/>
</dbReference>
<evidence type="ECO:0000259" key="2">
    <source>
        <dbReference type="PROSITE" id="PS50943"/>
    </source>
</evidence>
<dbReference type="Pfam" id="PF01381">
    <property type="entry name" value="HTH_3"/>
    <property type="match status" value="1"/>
</dbReference>
<gene>
    <name evidence="3" type="ORF">H9X83_09315</name>
</gene>
<proteinExistence type="predicted"/>
<evidence type="ECO:0000256" key="1">
    <source>
        <dbReference type="ARBA" id="ARBA00023125"/>
    </source>
</evidence>
<protein>
    <submittedName>
        <fullName evidence="3">Helix-turn-helix transcriptional regulator</fullName>
    </submittedName>
</protein>
<dbReference type="CDD" id="cd00093">
    <property type="entry name" value="HTH_XRE"/>
    <property type="match status" value="1"/>
</dbReference>
<comment type="caution">
    <text evidence="3">The sequence shown here is derived from an EMBL/GenBank/DDBJ whole genome shotgun (WGS) entry which is preliminary data.</text>
</comment>
<dbReference type="InterPro" id="IPR001387">
    <property type="entry name" value="Cro/C1-type_HTH"/>
</dbReference>
<dbReference type="PANTHER" id="PTHR46558:SF11">
    <property type="entry name" value="HTH-TYPE TRANSCRIPTIONAL REGULATOR XRE"/>
    <property type="match status" value="1"/>
</dbReference>
<dbReference type="Gene3D" id="1.10.260.40">
    <property type="entry name" value="lambda repressor-like DNA-binding domains"/>
    <property type="match status" value="1"/>
</dbReference>
<dbReference type="Proteomes" id="UP000729290">
    <property type="component" value="Unassembled WGS sequence"/>
</dbReference>
<evidence type="ECO:0000313" key="4">
    <source>
        <dbReference type="Proteomes" id="UP000729290"/>
    </source>
</evidence>